<dbReference type="PANTHER" id="PTHR36503:SF2">
    <property type="entry name" value="BLR2408 PROTEIN"/>
    <property type="match status" value="1"/>
</dbReference>
<gene>
    <name evidence="2" type="ORF">MMSR116_21045</name>
</gene>
<reference evidence="2 3" key="1">
    <citation type="journal article" date="2012" name="Genet. Mol. Biol.">
        <title>Analysis of 16S rRNA and mxaF genes revealing insights into Methylobacterium niche-specific plant association.</title>
        <authorList>
            <person name="Dourado M.N."/>
            <person name="Andreote F.D."/>
            <person name="Dini-Andreote F."/>
            <person name="Conti R."/>
            <person name="Araujo J.M."/>
            <person name="Araujo W.L."/>
        </authorList>
    </citation>
    <scope>NUCLEOTIDE SEQUENCE [LARGE SCALE GENOMIC DNA]</scope>
    <source>
        <strain evidence="2 3">SR1.6/6</strain>
    </source>
</reference>
<proteinExistence type="predicted"/>
<accession>A0A6B9G437</accession>
<evidence type="ECO:0000313" key="3">
    <source>
        <dbReference type="Proteomes" id="UP000012488"/>
    </source>
</evidence>
<dbReference type="Gene3D" id="3.10.180.10">
    <property type="entry name" value="2,3-Dihydroxybiphenyl 1,2-Dioxygenase, domain 1"/>
    <property type="match status" value="1"/>
</dbReference>
<reference evidence="2 3" key="2">
    <citation type="journal article" date="2013" name="Genome Announc.">
        <title>Draft Genome Sequence of Methylobacterium mesophilicum Strain SR1.6/6, Isolated from Citrus sinensis.</title>
        <authorList>
            <person name="Marinho Almeida D."/>
            <person name="Dini-Andreote F."/>
            <person name="Camargo Neves A.A."/>
            <person name="Juca Ramos R.T."/>
            <person name="Andreote F.D."/>
            <person name="Carneiro A.R."/>
            <person name="Oliveira de Souza Lima A."/>
            <person name="Caracciolo Gomes de Sa P.H."/>
            <person name="Ribeiro Barbosa M.S."/>
            <person name="Araujo W.L."/>
            <person name="Silva A."/>
        </authorList>
    </citation>
    <scope>NUCLEOTIDE SEQUENCE [LARGE SCALE GENOMIC DNA]</scope>
    <source>
        <strain evidence="2 3">SR1.6/6</strain>
    </source>
</reference>
<dbReference type="PANTHER" id="PTHR36503">
    <property type="entry name" value="BLR2520 PROTEIN"/>
    <property type="match status" value="1"/>
</dbReference>
<dbReference type="InterPro" id="IPR053863">
    <property type="entry name" value="Glyoxy/Ble-like_N"/>
</dbReference>
<dbReference type="KEGG" id="mmes:MMSR116_21045"/>
<name>A0A6B9G437_9HYPH</name>
<dbReference type="OrthoDB" id="9798430at2"/>
<evidence type="ECO:0000259" key="1">
    <source>
        <dbReference type="PROSITE" id="PS51819"/>
    </source>
</evidence>
<organism evidence="2 3">
    <name type="scientific">Methylobacterium mesophilicum SR1.6/6</name>
    <dbReference type="NCBI Taxonomy" id="908290"/>
    <lineage>
        <taxon>Bacteria</taxon>
        <taxon>Pseudomonadati</taxon>
        <taxon>Pseudomonadota</taxon>
        <taxon>Alphaproteobacteria</taxon>
        <taxon>Hyphomicrobiales</taxon>
        <taxon>Methylobacteriaceae</taxon>
        <taxon>Methylobacterium</taxon>
    </lineage>
</organism>
<evidence type="ECO:0000313" key="2">
    <source>
        <dbReference type="EMBL" id="QGY06274.1"/>
    </source>
</evidence>
<sequence length="143" mass="15261">MIFVNLPVEDVERSAGFYAALGATRDARFSQPGTAAAMVFSDAIVVMLLSHAHFAGFSPRPIADARSATEVLVCLSEESRAAVDASVDRAVAAGGRADLRPKQEMGEVMYGRTLEDLDGHVIELMWMDVAAMTAAMTKDQPTA</sequence>
<dbReference type="Pfam" id="PF22677">
    <property type="entry name" value="Ble-like_N"/>
    <property type="match status" value="1"/>
</dbReference>
<dbReference type="InterPro" id="IPR029068">
    <property type="entry name" value="Glyas_Bleomycin-R_OHBP_Dase"/>
</dbReference>
<dbReference type="PROSITE" id="PS51819">
    <property type="entry name" value="VOC"/>
    <property type="match status" value="1"/>
</dbReference>
<protein>
    <submittedName>
        <fullName evidence="2">Lactoylglutathione lyase</fullName>
    </submittedName>
</protein>
<feature type="domain" description="VOC" evidence="1">
    <location>
        <begin position="1"/>
        <end position="127"/>
    </location>
</feature>
<dbReference type="AlphaFoldDB" id="A0A6B9G437"/>
<dbReference type="EMBL" id="CP043538">
    <property type="protein sequence ID" value="QGY06274.1"/>
    <property type="molecule type" value="Genomic_DNA"/>
</dbReference>
<keyword evidence="2" id="KW-0456">Lyase</keyword>
<dbReference type="Proteomes" id="UP000012488">
    <property type="component" value="Chromosome"/>
</dbReference>
<dbReference type="InterPro" id="IPR037523">
    <property type="entry name" value="VOC_core"/>
</dbReference>
<dbReference type="GO" id="GO:0016829">
    <property type="term" value="F:lyase activity"/>
    <property type="evidence" value="ECO:0007669"/>
    <property type="project" value="UniProtKB-KW"/>
</dbReference>
<dbReference type="SUPFAM" id="SSF54593">
    <property type="entry name" value="Glyoxalase/Bleomycin resistance protein/Dihydroxybiphenyl dioxygenase"/>
    <property type="match status" value="1"/>
</dbReference>